<dbReference type="EMBL" id="MSFM01000001">
    <property type="protein sequence ID" value="PKY08088.1"/>
    <property type="molecule type" value="Genomic_DNA"/>
</dbReference>
<dbReference type="AlphaFoldDB" id="A0A2I1DDY2"/>
<dbReference type="VEuPathDB" id="FungiDB:P168DRAFT_286245"/>
<sequence length="72" mass="8543">MDCGFPRLKTYPFREWVEPRLWMVIILCLFCNSNPEDGFRGEGSSSWGVEYFGESRVEIRAILLFFFLVVER</sequence>
<comment type="caution">
    <text evidence="1">The sequence shown here is derived from an EMBL/GenBank/DDBJ whole genome shotgun (WGS) entry which is preliminary data.</text>
</comment>
<gene>
    <name evidence="1" type="ORF">P168DRAFT_286245</name>
</gene>
<evidence type="ECO:0000313" key="2">
    <source>
        <dbReference type="Proteomes" id="UP000234254"/>
    </source>
</evidence>
<protein>
    <submittedName>
        <fullName evidence="1">Uncharacterized protein</fullName>
    </submittedName>
</protein>
<accession>A0A2I1DDY2</accession>
<reference evidence="1" key="1">
    <citation type="submission" date="2016-12" db="EMBL/GenBank/DDBJ databases">
        <title>The genomes of Aspergillus section Nigri reveals drivers in fungal speciation.</title>
        <authorList>
            <consortium name="DOE Joint Genome Institute"/>
            <person name="Vesth T.C."/>
            <person name="Nybo J."/>
            <person name="Theobald S."/>
            <person name="Brandl J."/>
            <person name="Frisvad J.C."/>
            <person name="Nielsen K.F."/>
            <person name="Lyhne E.K."/>
            <person name="Kogle M.E."/>
            <person name="Kuo A."/>
            <person name="Riley R."/>
            <person name="Clum A."/>
            <person name="Nolan M."/>
            <person name="Lipzen A."/>
            <person name="Salamov A."/>
            <person name="Henrissat B."/>
            <person name="Wiebenga A."/>
            <person name="De vries R.P."/>
            <person name="Grigoriev I.V."/>
            <person name="Mortensen U.H."/>
            <person name="Andersen M.R."/>
            <person name="Baker S.E."/>
        </authorList>
    </citation>
    <scope>NUCLEOTIDE SEQUENCE</scope>
    <source>
        <strain evidence="1">IBT 28561</strain>
    </source>
</reference>
<dbReference type="Proteomes" id="UP000234254">
    <property type="component" value="Unassembled WGS sequence"/>
</dbReference>
<keyword evidence="2" id="KW-1185">Reference proteome</keyword>
<evidence type="ECO:0000313" key="1">
    <source>
        <dbReference type="EMBL" id="PKY08088.1"/>
    </source>
</evidence>
<dbReference type="RefSeq" id="XP_024696682.1">
    <property type="nucleotide sequence ID" value="XM_024836311.1"/>
</dbReference>
<dbReference type="GeneID" id="36543835"/>
<name>A0A2I1DDY2_ASPC2</name>
<organism evidence="1 2">
    <name type="scientific">Aspergillus campestris (strain IBT 28561)</name>
    <dbReference type="NCBI Taxonomy" id="1392248"/>
    <lineage>
        <taxon>Eukaryota</taxon>
        <taxon>Fungi</taxon>
        <taxon>Dikarya</taxon>
        <taxon>Ascomycota</taxon>
        <taxon>Pezizomycotina</taxon>
        <taxon>Eurotiomycetes</taxon>
        <taxon>Eurotiomycetidae</taxon>
        <taxon>Eurotiales</taxon>
        <taxon>Aspergillaceae</taxon>
        <taxon>Aspergillus</taxon>
        <taxon>Aspergillus subgen. Circumdati</taxon>
    </lineage>
</organism>
<proteinExistence type="predicted"/>